<keyword evidence="2" id="KW-1185">Reference proteome</keyword>
<feature type="non-terminal residue" evidence="1">
    <location>
        <position position="1"/>
    </location>
</feature>
<gene>
    <name evidence="1" type="ORF">ACOLOM_LOCUS12224</name>
</gene>
<reference evidence="1" key="1">
    <citation type="submission" date="2021-06" db="EMBL/GenBank/DDBJ databases">
        <authorList>
            <person name="Kallberg Y."/>
            <person name="Tangrot J."/>
            <person name="Rosling A."/>
        </authorList>
    </citation>
    <scope>NUCLEOTIDE SEQUENCE</scope>
    <source>
        <strain evidence="1">CL356</strain>
    </source>
</reference>
<evidence type="ECO:0000313" key="2">
    <source>
        <dbReference type="Proteomes" id="UP000789525"/>
    </source>
</evidence>
<proteinExistence type="predicted"/>
<evidence type="ECO:0000313" key="1">
    <source>
        <dbReference type="EMBL" id="CAG8741934.1"/>
    </source>
</evidence>
<organism evidence="1 2">
    <name type="scientific">Acaulospora colombiana</name>
    <dbReference type="NCBI Taxonomy" id="27376"/>
    <lineage>
        <taxon>Eukaryota</taxon>
        <taxon>Fungi</taxon>
        <taxon>Fungi incertae sedis</taxon>
        <taxon>Mucoromycota</taxon>
        <taxon>Glomeromycotina</taxon>
        <taxon>Glomeromycetes</taxon>
        <taxon>Diversisporales</taxon>
        <taxon>Acaulosporaceae</taxon>
        <taxon>Acaulospora</taxon>
    </lineage>
</organism>
<comment type="caution">
    <text evidence="1">The sequence shown here is derived from an EMBL/GenBank/DDBJ whole genome shotgun (WGS) entry which is preliminary data.</text>
</comment>
<sequence>IERLWATLNHLSSSTSKMTPGFRHDTLNLHLTDWNARKTKNMVPGRADILDTLLAPRHPSGGDPDPGEHGDPAEVAWVNEGLEIEDMQLQVKAKSLTVDSGVMDIEHDRLAADRNVLIERIAKWRSQRPATGETDPLEVSNCESDLDDPSTLPEHEPLSLPSNLPPDERLNKCSEVELSLREGQANDALAGLRLRLSQQVALY</sequence>
<protein>
    <submittedName>
        <fullName evidence="1">3024_t:CDS:1</fullName>
    </submittedName>
</protein>
<name>A0ACA9Q9G6_9GLOM</name>
<accession>A0ACA9Q9G6</accession>
<dbReference type="EMBL" id="CAJVPT010048368">
    <property type="protein sequence ID" value="CAG8741934.1"/>
    <property type="molecule type" value="Genomic_DNA"/>
</dbReference>
<dbReference type="Proteomes" id="UP000789525">
    <property type="component" value="Unassembled WGS sequence"/>
</dbReference>